<name>A0ACB6QUX4_9PLEO</name>
<protein>
    <submittedName>
        <fullName evidence="1">Uncharacterized protein</fullName>
    </submittedName>
</protein>
<dbReference type="Proteomes" id="UP000799755">
    <property type="component" value="Unassembled WGS sequence"/>
</dbReference>
<reference evidence="1" key="1">
    <citation type="journal article" date="2020" name="Stud. Mycol.">
        <title>101 Dothideomycetes genomes: a test case for predicting lifestyles and emergence of pathogens.</title>
        <authorList>
            <person name="Haridas S."/>
            <person name="Albert R."/>
            <person name="Binder M."/>
            <person name="Bloem J."/>
            <person name="Labutti K."/>
            <person name="Salamov A."/>
            <person name="Andreopoulos B."/>
            <person name="Baker S."/>
            <person name="Barry K."/>
            <person name="Bills G."/>
            <person name="Bluhm B."/>
            <person name="Cannon C."/>
            <person name="Castanera R."/>
            <person name="Culley D."/>
            <person name="Daum C."/>
            <person name="Ezra D."/>
            <person name="Gonzalez J."/>
            <person name="Henrissat B."/>
            <person name="Kuo A."/>
            <person name="Liang C."/>
            <person name="Lipzen A."/>
            <person name="Lutzoni F."/>
            <person name="Magnuson J."/>
            <person name="Mondo S."/>
            <person name="Nolan M."/>
            <person name="Ohm R."/>
            <person name="Pangilinan J."/>
            <person name="Park H.-J."/>
            <person name="Ramirez L."/>
            <person name="Alfaro M."/>
            <person name="Sun H."/>
            <person name="Tritt A."/>
            <person name="Yoshinaga Y."/>
            <person name="Zwiers L.-H."/>
            <person name="Turgeon B."/>
            <person name="Goodwin S."/>
            <person name="Spatafora J."/>
            <person name="Crous P."/>
            <person name="Grigoriev I."/>
        </authorList>
    </citation>
    <scope>NUCLEOTIDE SEQUENCE</scope>
    <source>
        <strain evidence="1">ATCC 200398</strain>
    </source>
</reference>
<evidence type="ECO:0000313" key="1">
    <source>
        <dbReference type="EMBL" id="KAF2470685.1"/>
    </source>
</evidence>
<evidence type="ECO:0000313" key="2">
    <source>
        <dbReference type="Proteomes" id="UP000799755"/>
    </source>
</evidence>
<dbReference type="EMBL" id="MU003507">
    <property type="protein sequence ID" value="KAF2470685.1"/>
    <property type="molecule type" value="Genomic_DNA"/>
</dbReference>
<comment type="caution">
    <text evidence="1">The sequence shown here is derived from an EMBL/GenBank/DDBJ whole genome shotgun (WGS) entry which is preliminary data.</text>
</comment>
<proteinExistence type="predicted"/>
<gene>
    <name evidence="1" type="ORF">BDR25DRAFT_314382</name>
</gene>
<accession>A0ACB6QUX4</accession>
<sequence>MSSPYYPSGIHSRPTSYIALECVRSGVPFDEYAKLRGQQNIESFIFLKSYLYEEKAFLNMSSDSLSHLGQGSHEVHRRHALSTADGGDVYEMMQYRESVKRMPARIVTDAGMPVRSSFYWSSSGDEEEGETTEKGRNTWIGYWKKHSEDFQAAENQVRWNTISLSCFD</sequence>
<organism evidence="1 2">
    <name type="scientific">Lindgomyces ingoldianus</name>
    <dbReference type="NCBI Taxonomy" id="673940"/>
    <lineage>
        <taxon>Eukaryota</taxon>
        <taxon>Fungi</taxon>
        <taxon>Dikarya</taxon>
        <taxon>Ascomycota</taxon>
        <taxon>Pezizomycotina</taxon>
        <taxon>Dothideomycetes</taxon>
        <taxon>Pleosporomycetidae</taxon>
        <taxon>Pleosporales</taxon>
        <taxon>Lindgomycetaceae</taxon>
        <taxon>Lindgomyces</taxon>
    </lineage>
</organism>
<keyword evidence="2" id="KW-1185">Reference proteome</keyword>